<dbReference type="EMBL" id="ADAS02000011">
    <property type="protein sequence ID" value="OAV97772.1"/>
    <property type="molecule type" value="Genomic_DNA"/>
</dbReference>
<gene>
    <name evidence="2" type="ORF">PTTG_25960</name>
</gene>
<feature type="region of interest" description="Disordered" evidence="1">
    <location>
        <begin position="211"/>
        <end position="230"/>
    </location>
</feature>
<dbReference type="VEuPathDB" id="FungiDB:PTTG_25960"/>
<dbReference type="PRINTS" id="PR01217">
    <property type="entry name" value="PRICHEXTENSN"/>
</dbReference>
<dbReference type="STRING" id="630390.A0A180GZU2"/>
<protein>
    <recommendedName>
        <fullName evidence="5">Proline-rich protein PRCC</fullName>
    </recommendedName>
</protein>
<evidence type="ECO:0008006" key="5">
    <source>
        <dbReference type="Google" id="ProtNLM"/>
    </source>
</evidence>
<evidence type="ECO:0000313" key="2">
    <source>
        <dbReference type="EMBL" id="OAV97772.1"/>
    </source>
</evidence>
<organism evidence="2">
    <name type="scientific">Puccinia triticina (isolate 1-1 / race 1 (BBBD))</name>
    <name type="common">Brown leaf rust fungus</name>
    <dbReference type="NCBI Taxonomy" id="630390"/>
    <lineage>
        <taxon>Eukaryota</taxon>
        <taxon>Fungi</taxon>
        <taxon>Dikarya</taxon>
        <taxon>Basidiomycota</taxon>
        <taxon>Pucciniomycotina</taxon>
        <taxon>Pucciniomycetes</taxon>
        <taxon>Pucciniales</taxon>
        <taxon>Pucciniaceae</taxon>
        <taxon>Puccinia</taxon>
    </lineage>
</organism>
<dbReference type="InterPro" id="IPR018800">
    <property type="entry name" value="PRCC"/>
</dbReference>
<reference evidence="3 4" key="3">
    <citation type="journal article" date="2017" name="G3 (Bethesda)">
        <title>Comparative analysis highlights variable genome content of wheat rusts and divergence of the mating loci.</title>
        <authorList>
            <person name="Cuomo C.A."/>
            <person name="Bakkeren G."/>
            <person name="Khalil H.B."/>
            <person name="Panwar V."/>
            <person name="Joly D."/>
            <person name="Linning R."/>
            <person name="Sakthikumar S."/>
            <person name="Song X."/>
            <person name="Adiconis X."/>
            <person name="Fan L."/>
            <person name="Goldberg J.M."/>
            <person name="Levin J.Z."/>
            <person name="Young S."/>
            <person name="Zeng Q."/>
            <person name="Anikster Y."/>
            <person name="Bruce M."/>
            <person name="Wang M."/>
            <person name="Yin C."/>
            <person name="McCallum B."/>
            <person name="Szabo L.J."/>
            <person name="Hulbert S."/>
            <person name="Chen X."/>
            <person name="Fellers J.P."/>
        </authorList>
    </citation>
    <scope>NUCLEOTIDE SEQUENCE</scope>
    <source>
        <strain evidence="4">Isolate 1-1 / race 1 (BBBD)</strain>
        <strain evidence="3">isolate 1-1 / race 1 (BBBD)</strain>
    </source>
</reference>
<evidence type="ECO:0000256" key="1">
    <source>
        <dbReference type="SAM" id="MobiDB-lite"/>
    </source>
</evidence>
<evidence type="ECO:0000313" key="4">
    <source>
        <dbReference type="Proteomes" id="UP000005240"/>
    </source>
</evidence>
<evidence type="ECO:0000313" key="3">
    <source>
        <dbReference type="EnsemblFungi" id="PTTG_25960-t43_1-p1"/>
    </source>
</evidence>
<name>A0A180GZU2_PUCT1</name>
<proteinExistence type="predicted"/>
<dbReference type="EnsemblFungi" id="PTTG_25960-t43_1">
    <property type="protein sequence ID" value="PTTG_25960-t43_1-p1"/>
    <property type="gene ID" value="PTTG_25960"/>
</dbReference>
<dbReference type="Proteomes" id="UP000005240">
    <property type="component" value="Unassembled WGS sequence"/>
</dbReference>
<reference evidence="2" key="1">
    <citation type="submission" date="2009-11" db="EMBL/GenBank/DDBJ databases">
        <authorList>
            <consortium name="The Broad Institute Genome Sequencing Platform"/>
            <person name="Ward D."/>
            <person name="Feldgarden M."/>
            <person name="Earl A."/>
            <person name="Young S.K."/>
            <person name="Zeng Q."/>
            <person name="Koehrsen M."/>
            <person name="Alvarado L."/>
            <person name="Berlin A."/>
            <person name="Bochicchio J."/>
            <person name="Borenstein D."/>
            <person name="Chapman S.B."/>
            <person name="Chen Z."/>
            <person name="Engels R."/>
            <person name="Freedman E."/>
            <person name="Gellesch M."/>
            <person name="Goldberg J."/>
            <person name="Griggs A."/>
            <person name="Gujja S."/>
            <person name="Heilman E."/>
            <person name="Heiman D."/>
            <person name="Hepburn T."/>
            <person name="Howarth C."/>
            <person name="Jen D."/>
            <person name="Larson L."/>
            <person name="Lewis B."/>
            <person name="Mehta T."/>
            <person name="Park D."/>
            <person name="Pearson M."/>
            <person name="Roberts A."/>
            <person name="Saif S."/>
            <person name="Shea T."/>
            <person name="Shenoy N."/>
            <person name="Sisk P."/>
            <person name="Stolte C."/>
            <person name="Sykes S."/>
            <person name="Thomson T."/>
            <person name="Walk T."/>
            <person name="White J."/>
            <person name="Yandava C."/>
            <person name="Izard J."/>
            <person name="Baranova O.V."/>
            <person name="Blanton J.M."/>
            <person name="Tanner A.C."/>
            <person name="Dewhirst F.E."/>
            <person name="Haas B."/>
            <person name="Nusbaum C."/>
            <person name="Birren B."/>
        </authorList>
    </citation>
    <scope>NUCLEOTIDE SEQUENCE [LARGE SCALE GENOMIC DNA]</scope>
    <source>
        <strain evidence="2">1-1 BBBD Race 1</strain>
    </source>
</reference>
<feature type="compositionally biased region" description="Basic and acidic residues" evidence="1">
    <location>
        <begin position="252"/>
        <end position="264"/>
    </location>
</feature>
<dbReference type="Pfam" id="PF10253">
    <property type="entry name" value="PRCC"/>
    <property type="match status" value="1"/>
</dbReference>
<sequence length="321" mass="34250">MGLVDYPSSDDDHEHEPPKTKHTVRIHLPPPATATTTTSNPSQNDLLAKLKLKRKSPSTSGLASLLPPPKRTQPQAQPSSSSSLAFKPKPVAKHAPVEPDPAPPVGQLLDPFGLQPDPTPPVGQLLNPFGLPPPPASSSAPPTNRASPEAPEPRPSLSVSSAPQVADESPPPPGLLDPYPGYWQKSDGSWCAREASDPVWAAFYATHYAATPAGPADRNTSSPSLPKDFFKDAPPSLVAFDAKQAAQSAWENKPKIIDPREEARQQQQANAKPAKHVSTRARGRHQLSALLTDAQANRAELEDRISRGKSNRKAGGAKYGF</sequence>
<dbReference type="AlphaFoldDB" id="A0A180GZU2"/>
<reference evidence="3" key="4">
    <citation type="submission" date="2025-05" db="UniProtKB">
        <authorList>
            <consortium name="EnsemblFungi"/>
        </authorList>
    </citation>
    <scope>IDENTIFICATION</scope>
    <source>
        <strain evidence="3">isolate 1-1 / race 1 (BBBD)</strain>
    </source>
</reference>
<feature type="compositionally biased region" description="Basic residues" evidence="1">
    <location>
        <begin position="273"/>
        <end position="285"/>
    </location>
</feature>
<keyword evidence="4" id="KW-1185">Reference proteome</keyword>
<accession>A0A180GZU2</accession>
<dbReference type="OrthoDB" id="2555634at2759"/>
<feature type="region of interest" description="Disordered" evidence="1">
    <location>
        <begin position="245"/>
        <end position="285"/>
    </location>
</feature>
<feature type="region of interest" description="Disordered" evidence="1">
    <location>
        <begin position="1"/>
        <end position="188"/>
    </location>
</feature>
<reference evidence="2" key="2">
    <citation type="submission" date="2016-05" db="EMBL/GenBank/DDBJ databases">
        <title>Comparative analysis highlights variable genome content of wheat rusts and divergence of the mating loci.</title>
        <authorList>
            <person name="Cuomo C.A."/>
            <person name="Bakkeren G."/>
            <person name="Szabo L."/>
            <person name="Khalil H."/>
            <person name="Joly D."/>
            <person name="Goldberg J."/>
            <person name="Young S."/>
            <person name="Zeng Q."/>
            <person name="Fellers J."/>
        </authorList>
    </citation>
    <scope>NUCLEOTIDE SEQUENCE [LARGE SCALE GENOMIC DNA]</scope>
    <source>
        <strain evidence="2">1-1 BBBD Race 1</strain>
    </source>
</reference>
<feature type="compositionally biased region" description="Basic and acidic residues" evidence="1">
    <location>
        <begin position="10"/>
        <end position="19"/>
    </location>
</feature>
<feature type="region of interest" description="Disordered" evidence="1">
    <location>
        <begin position="301"/>
        <end position="321"/>
    </location>
</feature>